<evidence type="ECO:0000259" key="17">
    <source>
        <dbReference type="PROSITE" id="PS51192"/>
    </source>
</evidence>
<evidence type="ECO:0000256" key="6">
    <source>
        <dbReference type="ARBA" id="ARBA00022806"/>
    </source>
</evidence>
<dbReference type="CDD" id="cd17992">
    <property type="entry name" value="DEXHc_RecG"/>
    <property type="match status" value="1"/>
</dbReference>
<dbReference type="PANTHER" id="PTHR47964:SF1">
    <property type="entry name" value="ATP-DEPENDENT DNA HELICASE HOMOLOG RECG, CHLOROPLASTIC"/>
    <property type="match status" value="1"/>
</dbReference>
<evidence type="ECO:0000256" key="9">
    <source>
        <dbReference type="ARBA" id="ARBA00023172"/>
    </source>
</evidence>
<gene>
    <name evidence="19" type="ORF">MNBD_ALPHA03-339</name>
</gene>
<dbReference type="Gene3D" id="3.40.50.300">
    <property type="entry name" value="P-loop containing nucleotide triphosphate hydrolases"/>
    <property type="match status" value="2"/>
</dbReference>
<keyword evidence="4" id="KW-0227">DNA damage</keyword>
<evidence type="ECO:0000259" key="18">
    <source>
        <dbReference type="PROSITE" id="PS51194"/>
    </source>
</evidence>
<comment type="catalytic activity">
    <reaction evidence="12">
        <text>Couples ATP hydrolysis with the unwinding of duplex DNA by translocating in the 3'-5' direction.</text>
        <dbReference type="EC" id="5.6.2.4"/>
    </reaction>
</comment>
<dbReference type="AlphaFoldDB" id="A0A3B1AQG0"/>
<dbReference type="Pfam" id="PF00271">
    <property type="entry name" value="Helicase_C"/>
    <property type="match status" value="1"/>
</dbReference>
<evidence type="ECO:0000256" key="8">
    <source>
        <dbReference type="ARBA" id="ARBA00023125"/>
    </source>
</evidence>
<dbReference type="GO" id="GO:0006281">
    <property type="term" value="P:DNA repair"/>
    <property type="evidence" value="ECO:0007669"/>
    <property type="project" value="UniProtKB-KW"/>
</dbReference>
<keyword evidence="11" id="KW-0413">Isomerase</keyword>
<dbReference type="InterPro" id="IPR027417">
    <property type="entry name" value="P-loop_NTPase"/>
</dbReference>
<dbReference type="InterPro" id="IPR047112">
    <property type="entry name" value="RecG/Mfd"/>
</dbReference>
<dbReference type="GO" id="GO:0003677">
    <property type="term" value="F:DNA binding"/>
    <property type="evidence" value="ECO:0007669"/>
    <property type="project" value="UniProtKB-KW"/>
</dbReference>
<evidence type="ECO:0000256" key="1">
    <source>
        <dbReference type="ARBA" id="ARBA00007504"/>
    </source>
</evidence>
<keyword evidence="5 19" id="KW-0378">Hydrolase</keyword>
<dbReference type="InterPro" id="IPR011545">
    <property type="entry name" value="DEAD/DEAH_box_helicase_dom"/>
</dbReference>
<reference evidence="19" key="1">
    <citation type="submission" date="2018-06" db="EMBL/GenBank/DDBJ databases">
        <authorList>
            <person name="Zhirakovskaya E."/>
        </authorList>
    </citation>
    <scope>NUCLEOTIDE SEQUENCE</scope>
</reference>
<protein>
    <recommendedName>
        <fullName evidence="2">ATP-dependent DNA helicase RecG</fullName>
        <ecNumber evidence="13">5.6.2.4</ecNumber>
    </recommendedName>
    <alternativeName>
        <fullName evidence="15">DNA branch migration protein RecG</fullName>
    </alternativeName>
    <alternativeName>
        <fullName evidence="16">Probable DNA 3'-5' helicase RecG</fullName>
    </alternativeName>
</protein>
<comment type="catalytic activity">
    <reaction evidence="14">
        <text>ATP + H2O = ADP + phosphate + H(+)</text>
        <dbReference type="Rhea" id="RHEA:13065"/>
        <dbReference type="ChEBI" id="CHEBI:15377"/>
        <dbReference type="ChEBI" id="CHEBI:15378"/>
        <dbReference type="ChEBI" id="CHEBI:30616"/>
        <dbReference type="ChEBI" id="CHEBI:43474"/>
        <dbReference type="ChEBI" id="CHEBI:456216"/>
        <dbReference type="EC" id="5.6.2.4"/>
    </reaction>
</comment>
<dbReference type="PANTHER" id="PTHR47964">
    <property type="entry name" value="ATP-DEPENDENT DNA HELICASE HOMOLOG RECG, CHLOROPLASTIC"/>
    <property type="match status" value="1"/>
</dbReference>
<dbReference type="Pfam" id="PF00270">
    <property type="entry name" value="DEAD"/>
    <property type="match status" value="1"/>
</dbReference>
<dbReference type="EC" id="5.6.2.4" evidence="13"/>
<evidence type="ECO:0000256" key="14">
    <source>
        <dbReference type="ARBA" id="ARBA00048988"/>
    </source>
</evidence>
<dbReference type="GO" id="GO:0016887">
    <property type="term" value="F:ATP hydrolysis activity"/>
    <property type="evidence" value="ECO:0007669"/>
    <property type="project" value="RHEA"/>
</dbReference>
<dbReference type="InterPro" id="IPR033454">
    <property type="entry name" value="RecG_wedge"/>
</dbReference>
<dbReference type="EMBL" id="UOFW01000006">
    <property type="protein sequence ID" value="VAX02044.1"/>
    <property type="molecule type" value="Genomic_DNA"/>
</dbReference>
<dbReference type="NCBIfam" id="NF008164">
    <property type="entry name" value="PRK10917.1-2"/>
    <property type="match status" value="1"/>
</dbReference>
<evidence type="ECO:0000256" key="16">
    <source>
        <dbReference type="ARBA" id="ARBA00049819"/>
    </source>
</evidence>
<dbReference type="NCBIfam" id="NF008168">
    <property type="entry name" value="PRK10917.2-2"/>
    <property type="match status" value="1"/>
</dbReference>
<keyword evidence="10" id="KW-0234">DNA repair</keyword>
<keyword evidence="7" id="KW-0067">ATP-binding</keyword>
<dbReference type="NCBIfam" id="TIGR00643">
    <property type="entry name" value="recG"/>
    <property type="match status" value="1"/>
</dbReference>
<evidence type="ECO:0000256" key="3">
    <source>
        <dbReference type="ARBA" id="ARBA00022741"/>
    </source>
</evidence>
<dbReference type="GO" id="GO:0005524">
    <property type="term" value="F:ATP binding"/>
    <property type="evidence" value="ECO:0007669"/>
    <property type="project" value="UniProtKB-KW"/>
</dbReference>
<dbReference type="CDD" id="cd04488">
    <property type="entry name" value="RecG_wedge_OBF"/>
    <property type="match status" value="1"/>
</dbReference>
<dbReference type="InterPro" id="IPR045562">
    <property type="entry name" value="RecG_dom3_C"/>
</dbReference>
<dbReference type="GO" id="GO:0043138">
    <property type="term" value="F:3'-5' DNA helicase activity"/>
    <property type="evidence" value="ECO:0007669"/>
    <property type="project" value="UniProtKB-EC"/>
</dbReference>
<evidence type="ECO:0000256" key="13">
    <source>
        <dbReference type="ARBA" id="ARBA00034808"/>
    </source>
</evidence>
<dbReference type="Pfam" id="PF17191">
    <property type="entry name" value="RecG_wedge"/>
    <property type="match status" value="1"/>
</dbReference>
<sequence>MRPEILYPFFADTVSLPGVGGRIAALLEKILGRKLLDIFWHLPVDIIDRRACPPLSEIKYDQVVTVKVTIDKHDAPPRGSRRPYRVWCYDDSGRLQLIFFHAKGDYILRQLPVGEVRLISGKVEVFNEQLQMSHPDYMVSPDKQDDIPDVEPIYPLTAGISSKVMTKIAGGALEKLVPLPEWQDVSLRLREAWPPWMEAVKAAHMPQSHGDLPMNSPARARLAYDEFLANQLALEIMRRQNQKKKGRSLRAGGALRAKLLENLPYQLTNAQNRCIGEIEKDLAQPYAMMRLLQGDVGSGKTVVALMAMLIAVENDAQAAMIAPTEILARQHYVSLLDMTAGMDINIAVLTGRDKGRARQKLLDDLQAGEIDILVGTHALFQKDVAYHDLAFAVVDEQHRFGVEQRMALSAKGVGAMDMLAMTATPIPRTLTLTAYGDMDSSRLDEKPPGRKPVDTRIIPLGRLEEVVQGIKRALVGGNRAFWICPLVEESEILDLAAAEERYRHLEQVFGTRVGLVHGKMKSKEKDDVMTRFVAGDIDILVATTVVEVGVNVPEATIMIIEHAERFGLSQLHQLRGRIGRGLEKSTCLLLYGNLSGAAAKARLEIMRETEDGFRIAEEDLRLRGAGELLGTRQSGMPDFKVASLEENGQLIAVARDDARLIMEKDPELKSERGQALRILLYLFEREEGVKYLTSG</sequence>
<keyword evidence="8" id="KW-0238">DNA-binding</keyword>
<feature type="domain" description="Helicase C-terminal" evidence="18">
    <location>
        <begin position="462"/>
        <end position="621"/>
    </location>
</feature>
<organism evidence="19">
    <name type="scientific">hydrothermal vent metagenome</name>
    <dbReference type="NCBI Taxonomy" id="652676"/>
    <lineage>
        <taxon>unclassified sequences</taxon>
        <taxon>metagenomes</taxon>
        <taxon>ecological metagenomes</taxon>
    </lineage>
</organism>
<dbReference type="Pfam" id="PF19833">
    <property type="entry name" value="RecG_dom3_C"/>
    <property type="match status" value="1"/>
</dbReference>
<evidence type="ECO:0000313" key="19">
    <source>
        <dbReference type="EMBL" id="VAX02044.1"/>
    </source>
</evidence>
<feature type="domain" description="Helicase ATP-binding" evidence="17">
    <location>
        <begin position="281"/>
        <end position="443"/>
    </location>
</feature>
<dbReference type="InterPro" id="IPR012340">
    <property type="entry name" value="NA-bd_OB-fold"/>
</dbReference>
<dbReference type="PROSITE" id="PS51194">
    <property type="entry name" value="HELICASE_CTER"/>
    <property type="match status" value="1"/>
</dbReference>
<keyword evidence="9" id="KW-0233">DNA recombination</keyword>
<dbReference type="GO" id="GO:0006310">
    <property type="term" value="P:DNA recombination"/>
    <property type="evidence" value="ECO:0007669"/>
    <property type="project" value="UniProtKB-KW"/>
</dbReference>
<dbReference type="SMART" id="SM00487">
    <property type="entry name" value="DEXDc"/>
    <property type="match status" value="1"/>
</dbReference>
<accession>A0A3B1AQG0</accession>
<evidence type="ECO:0000256" key="7">
    <source>
        <dbReference type="ARBA" id="ARBA00022840"/>
    </source>
</evidence>
<dbReference type="InterPro" id="IPR004609">
    <property type="entry name" value="ATP-dep_DNA_helicase_RecG"/>
</dbReference>
<dbReference type="SUPFAM" id="SSF52540">
    <property type="entry name" value="P-loop containing nucleoside triphosphate hydrolases"/>
    <property type="match status" value="2"/>
</dbReference>
<evidence type="ECO:0000256" key="12">
    <source>
        <dbReference type="ARBA" id="ARBA00034617"/>
    </source>
</evidence>
<name>A0A3B1AQG0_9ZZZZ</name>
<proteinExistence type="inferred from homology"/>
<dbReference type="SMART" id="SM00490">
    <property type="entry name" value="HELICc"/>
    <property type="match status" value="1"/>
</dbReference>
<dbReference type="InterPro" id="IPR001650">
    <property type="entry name" value="Helicase_C-like"/>
</dbReference>
<evidence type="ECO:0000256" key="15">
    <source>
        <dbReference type="ARBA" id="ARBA00049803"/>
    </source>
</evidence>
<evidence type="ECO:0000256" key="10">
    <source>
        <dbReference type="ARBA" id="ARBA00023204"/>
    </source>
</evidence>
<dbReference type="InterPro" id="IPR014001">
    <property type="entry name" value="Helicase_ATP-bd"/>
</dbReference>
<keyword evidence="3" id="KW-0547">Nucleotide-binding</keyword>
<keyword evidence="6 19" id="KW-0347">Helicase</keyword>
<evidence type="ECO:0000256" key="5">
    <source>
        <dbReference type="ARBA" id="ARBA00022801"/>
    </source>
</evidence>
<evidence type="ECO:0000256" key="11">
    <source>
        <dbReference type="ARBA" id="ARBA00023235"/>
    </source>
</evidence>
<evidence type="ECO:0000256" key="2">
    <source>
        <dbReference type="ARBA" id="ARBA00017846"/>
    </source>
</evidence>
<dbReference type="SUPFAM" id="SSF50249">
    <property type="entry name" value="Nucleic acid-binding proteins"/>
    <property type="match status" value="1"/>
</dbReference>
<dbReference type="NCBIfam" id="NF008165">
    <property type="entry name" value="PRK10917.1-3"/>
    <property type="match status" value="1"/>
</dbReference>
<dbReference type="Gene3D" id="2.40.50.140">
    <property type="entry name" value="Nucleic acid-binding proteins"/>
    <property type="match status" value="1"/>
</dbReference>
<dbReference type="PROSITE" id="PS51192">
    <property type="entry name" value="HELICASE_ATP_BIND_1"/>
    <property type="match status" value="1"/>
</dbReference>
<evidence type="ECO:0000256" key="4">
    <source>
        <dbReference type="ARBA" id="ARBA00022763"/>
    </source>
</evidence>
<comment type="similarity">
    <text evidence="1">Belongs to the helicase family. RecG subfamily.</text>
</comment>